<organism evidence="1 2">
    <name type="scientific">Favolaschia claudopus</name>
    <dbReference type="NCBI Taxonomy" id="2862362"/>
    <lineage>
        <taxon>Eukaryota</taxon>
        <taxon>Fungi</taxon>
        <taxon>Dikarya</taxon>
        <taxon>Basidiomycota</taxon>
        <taxon>Agaricomycotina</taxon>
        <taxon>Agaricomycetes</taxon>
        <taxon>Agaricomycetidae</taxon>
        <taxon>Agaricales</taxon>
        <taxon>Marasmiineae</taxon>
        <taxon>Mycenaceae</taxon>
        <taxon>Favolaschia</taxon>
    </lineage>
</organism>
<evidence type="ECO:0000313" key="1">
    <source>
        <dbReference type="EMBL" id="KAK7007259.1"/>
    </source>
</evidence>
<dbReference type="EMBL" id="JAWWNJ010000072">
    <property type="protein sequence ID" value="KAK7007259.1"/>
    <property type="molecule type" value="Genomic_DNA"/>
</dbReference>
<comment type="caution">
    <text evidence="1">The sequence shown here is derived from an EMBL/GenBank/DDBJ whole genome shotgun (WGS) entry which is preliminary data.</text>
</comment>
<dbReference type="Proteomes" id="UP001362999">
    <property type="component" value="Unassembled WGS sequence"/>
</dbReference>
<reference evidence="1 2" key="1">
    <citation type="journal article" date="2024" name="J Genomics">
        <title>Draft genome sequencing and assembly of Favolaschia claudopus CIRM-BRFM 2984 isolated from oak limbs.</title>
        <authorList>
            <person name="Navarro D."/>
            <person name="Drula E."/>
            <person name="Chaduli D."/>
            <person name="Cazenave R."/>
            <person name="Ahrendt S."/>
            <person name="Wang J."/>
            <person name="Lipzen A."/>
            <person name="Daum C."/>
            <person name="Barry K."/>
            <person name="Grigoriev I.V."/>
            <person name="Favel A."/>
            <person name="Rosso M.N."/>
            <person name="Martin F."/>
        </authorList>
    </citation>
    <scope>NUCLEOTIDE SEQUENCE [LARGE SCALE GENOMIC DNA]</scope>
    <source>
        <strain evidence="1 2">CIRM-BRFM 2984</strain>
    </source>
</reference>
<dbReference type="AlphaFoldDB" id="A0AAW0AE35"/>
<sequence>MDKNLPVHRVLFIASSCELEKIQAVSIASAASGRTLGGRSSSNARAGMRFGVERADVELACPGEGIRLVDKWHQGEYLPGNLIATVRQAEFGNWSSIEILNWADFKAIRRMSQMTLRKMSAASLGTRIRVRGGNTTSALVIVVLVRSGVSTAFYPIFTVRVDCMERKALPRVLRLTQSKEIYYYKVLPTGNSIIADPPFSGLILALPASFANVCKTLVEVLASGSTRARHNGCCS</sequence>
<keyword evidence="2" id="KW-1185">Reference proteome</keyword>
<evidence type="ECO:0000313" key="2">
    <source>
        <dbReference type="Proteomes" id="UP001362999"/>
    </source>
</evidence>
<protein>
    <submittedName>
        <fullName evidence="1">Uncharacterized protein</fullName>
    </submittedName>
</protein>
<accession>A0AAW0AE35</accession>
<name>A0AAW0AE35_9AGAR</name>
<gene>
    <name evidence="1" type="ORF">R3P38DRAFT_2793106</name>
</gene>
<proteinExistence type="predicted"/>